<reference evidence="2" key="2">
    <citation type="submission" date="2023-07" db="EMBL/GenBank/DDBJ databases">
        <authorList>
            <person name="Sun H."/>
        </authorList>
    </citation>
    <scope>NUCLEOTIDE SEQUENCE</scope>
    <source>
        <strain evidence="2">05753</strain>
    </source>
</reference>
<keyword evidence="3" id="KW-1185">Reference proteome</keyword>
<proteinExistence type="predicted"/>
<feature type="transmembrane region" description="Helical" evidence="1">
    <location>
        <begin position="84"/>
        <end position="103"/>
    </location>
</feature>
<sequence length="112" mass="11341">MDAKVITALAQAVSATVARDDVPAQSDAVQPIVDAVAPLVAHTANAEPWYQSRVTIGAIVSVAIPLLGALGVSADVLNADQLTAILVAAGSLIGGLITLYGRWKAKTPLGSK</sequence>
<evidence type="ECO:0008006" key="4">
    <source>
        <dbReference type="Google" id="ProtNLM"/>
    </source>
</evidence>
<evidence type="ECO:0000313" key="2">
    <source>
        <dbReference type="EMBL" id="MDO1582443.1"/>
    </source>
</evidence>
<name>A0ABT8SX39_9HYPH</name>
<dbReference type="EMBL" id="JAUKWQ010000002">
    <property type="protein sequence ID" value="MDO1582443.1"/>
    <property type="molecule type" value="Genomic_DNA"/>
</dbReference>
<feature type="transmembrane region" description="Helical" evidence="1">
    <location>
        <begin position="54"/>
        <end position="72"/>
    </location>
</feature>
<evidence type="ECO:0000313" key="3">
    <source>
        <dbReference type="Proteomes" id="UP001169006"/>
    </source>
</evidence>
<keyword evidence="1" id="KW-0472">Membrane</keyword>
<protein>
    <recommendedName>
        <fullName evidence="4">Holin</fullName>
    </recommendedName>
</protein>
<dbReference type="RefSeq" id="WP_302076582.1">
    <property type="nucleotide sequence ID" value="NZ_JAUKWQ010000002.1"/>
</dbReference>
<keyword evidence="1" id="KW-1133">Transmembrane helix</keyword>
<evidence type="ECO:0000256" key="1">
    <source>
        <dbReference type="SAM" id="Phobius"/>
    </source>
</evidence>
<dbReference type="Proteomes" id="UP001169006">
    <property type="component" value="Unassembled WGS sequence"/>
</dbReference>
<organism evidence="2 3">
    <name type="scientific">Rhizobium oryzicola</name>
    <dbReference type="NCBI Taxonomy" id="1232668"/>
    <lineage>
        <taxon>Bacteria</taxon>
        <taxon>Pseudomonadati</taxon>
        <taxon>Pseudomonadota</taxon>
        <taxon>Alphaproteobacteria</taxon>
        <taxon>Hyphomicrobiales</taxon>
        <taxon>Rhizobiaceae</taxon>
        <taxon>Rhizobium/Agrobacterium group</taxon>
        <taxon>Rhizobium</taxon>
    </lineage>
</organism>
<comment type="caution">
    <text evidence="2">The sequence shown here is derived from an EMBL/GenBank/DDBJ whole genome shotgun (WGS) entry which is preliminary data.</text>
</comment>
<reference evidence="2" key="1">
    <citation type="journal article" date="2015" name="Int. J. Syst. Evol. Microbiol.">
        <title>Rhizobium oryzicola sp. nov., potential plant-growth-promoting endophytic bacteria isolated from rice roots.</title>
        <authorList>
            <person name="Zhang X.X."/>
            <person name="Gao J.S."/>
            <person name="Cao Y.H."/>
            <person name="Sheirdil R.A."/>
            <person name="Wang X.C."/>
            <person name="Zhang L."/>
        </authorList>
    </citation>
    <scope>NUCLEOTIDE SEQUENCE</scope>
    <source>
        <strain evidence="2">05753</strain>
    </source>
</reference>
<gene>
    <name evidence="2" type="ORF">Q2T52_10055</name>
</gene>
<keyword evidence="1" id="KW-0812">Transmembrane</keyword>
<accession>A0ABT8SX39</accession>